<name>A0A402ABG6_9CHLR</name>
<organism evidence="1 2">
    <name type="scientific">Dictyobacter kobayashii</name>
    <dbReference type="NCBI Taxonomy" id="2014872"/>
    <lineage>
        <taxon>Bacteria</taxon>
        <taxon>Bacillati</taxon>
        <taxon>Chloroflexota</taxon>
        <taxon>Ktedonobacteria</taxon>
        <taxon>Ktedonobacterales</taxon>
        <taxon>Dictyobacteraceae</taxon>
        <taxon>Dictyobacter</taxon>
    </lineage>
</organism>
<evidence type="ECO:0008006" key="3">
    <source>
        <dbReference type="Google" id="ProtNLM"/>
    </source>
</evidence>
<comment type="caution">
    <text evidence="1">The sequence shown here is derived from an EMBL/GenBank/DDBJ whole genome shotgun (WGS) entry which is preliminary data.</text>
</comment>
<dbReference type="Gene3D" id="3.30.230.10">
    <property type="match status" value="1"/>
</dbReference>
<sequence length="220" mass="23548">MLSMARSCAVVGLEGALVEVEVDLATGMSAFAIVGLPDAAVNEAKDRVRAAIKNSNCSFPFKRITVNLAPADLRKEGPVYDLPIAIGILIASEQIADSELIHAALFLGELSLDGSVRHTNGVLPMVALARERHVKTVFVPAIDALEATLVDGIDVYPVETLRQLIDHLNGVSLIQQYKRDVSLLDYDSGLHPGQEMAAIRGQEHVKRALEVAASGVTIFS</sequence>
<dbReference type="Pfam" id="PF13541">
    <property type="entry name" value="ChlI"/>
    <property type="match status" value="1"/>
</dbReference>
<dbReference type="Proteomes" id="UP000287188">
    <property type="component" value="Unassembled WGS sequence"/>
</dbReference>
<dbReference type="AlphaFoldDB" id="A0A402ABG6"/>
<dbReference type="SUPFAM" id="SSF54211">
    <property type="entry name" value="Ribosomal protein S5 domain 2-like"/>
    <property type="match status" value="1"/>
</dbReference>
<evidence type="ECO:0000313" key="1">
    <source>
        <dbReference type="EMBL" id="GCE16441.1"/>
    </source>
</evidence>
<accession>A0A402ABG6</accession>
<reference evidence="2" key="1">
    <citation type="submission" date="2018-12" db="EMBL/GenBank/DDBJ databases">
        <title>Tengunoibacter tsumagoiensis gen. nov., sp. nov., Dictyobacter kobayashii sp. nov., D. alpinus sp. nov., and D. joshuensis sp. nov. and description of Dictyobacteraceae fam. nov. within the order Ktedonobacterales isolated from Tengu-no-mugimeshi.</title>
        <authorList>
            <person name="Wang C.M."/>
            <person name="Zheng Y."/>
            <person name="Sakai Y."/>
            <person name="Toyoda A."/>
            <person name="Minakuchi Y."/>
            <person name="Abe K."/>
            <person name="Yokota A."/>
            <person name="Yabe S."/>
        </authorList>
    </citation>
    <scope>NUCLEOTIDE SEQUENCE [LARGE SCALE GENOMIC DNA]</scope>
    <source>
        <strain evidence="2">Uno11</strain>
    </source>
</reference>
<dbReference type="InterPro" id="IPR014721">
    <property type="entry name" value="Ribsml_uS5_D2-typ_fold_subgr"/>
</dbReference>
<dbReference type="InterPro" id="IPR020568">
    <property type="entry name" value="Ribosomal_Su5_D2-typ_SF"/>
</dbReference>
<proteinExistence type="predicted"/>
<dbReference type="EMBL" id="BIFS01000001">
    <property type="protein sequence ID" value="GCE16441.1"/>
    <property type="molecule type" value="Genomic_DNA"/>
</dbReference>
<protein>
    <recommendedName>
        <fullName evidence="3">Magnesium chelatase ChlI-like catalytic domain-containing protein</fullName>
    </recommendedName>
</protein>
<evidence type="ECO:0000313" key="2">
    <source>
        <dbReference type="Proteomes" id="UP000287188"/>
    </source>
</evidence>
<gene>
    <name evidence="1" type="ORF">KDK_02410</name>
</gene>
<keyword evidence="2" id="KW-1185">Reference proteome</keyword>